<dbReference type="Gene3D" id="3.30.200.20">
    <property type="entry name" value="Phosphorylase Kinase, domain 1"/>
    <property type="match status" value="1"/>
</dbReference>
<reference evidence="9" key="1">
    <citation type="journal article" date="2022" name="Plant J.">
        <title>Strategies of tolerance reflected in two North American maple genomes.</title>
        <authorList>
            <person name="McEvoy S.L."/>
            <person name="Sezen U.U."/>
            <person name="Trouern-Trend A."/>
            <person name="McMahon S.M."/>
            <person name="Schaberg P.G."/>
            <person name="Yang J."/>
            <person name="Wegrzyn J.L."/>
            <person name="Swenson N.G."/>
        </authorList>
    </citation>
    <scope>NUCLEOTIDE SEQUENCE</scope>
    <source>
        <strain evidence="9">NS2018</strain>
    </source>
</reference>
<dbReference type="FunFam" id="3.30.200.20:FF:000610">
    <property type="entry name" value="Cysteine-rich receptor-like protein kinase 40"/>
    <property type="match status" value="1"/>
</dbReference>
<organism evidence="9 10">
    <name type="scientific">Acer saccharum</name>
    <name type="common">Sugar maple</name>
    <dbReference type="NCBI Taxonomy" id="4024"/>
    <lineage>
        <taxon>Eukaryota</taxon>
        <taxon>Viridiplantae</taxon>
        <taxon>Streptophyta</taxon>
        <taxon>Embryophyta</taxon>
        <taxon>Tracheophyta</taxon>
        <taxon>Spermatophyta</taxon>
        <taxon>Magnoliopsida</taxon>
        <taxon>eudicotyledons</taxon>
        <taxon>Gunneridae</taxon>
        <taxon>Pentapetalae</taxon>
        <taxon>rosids</taxon>
        <taxon>malvids</taxon>
        <taxon>Sapindales</taxon>
        <taxon>Sapindaceae</taxon>
        <taxon>Hippocastanoideae</taxon>
        <taxon>Acereae</taxon>
        <taxon>Acer</taxon>
    </lineage>
</organism>
<dbReference type="PANTHER" id="PTHR47973">
    <property type="entry name" value="CYSTEINE-RICH RECEPTOR-LIKE PROTEIN KINASE 3"/>
    <property type="match status" value="1"/>
</dbReference>
<evidence type="ECO:0000256" key="4">
    <source>
        <dbReference type="ARBA" id="ARBA00022741"/>
    </source>
</evidence>
<dbReference type="FunFam" id="1.20.1280.290:FF:000003">
    <property type="entry name" value="Bidirectional sugar transporter SWEET"/>
    <property type="match status" value="1"/>
</dbReference>
<proteinExistence type="predicted"/>
<evidence type="ECO:0000256" key="2">
    <source>
        <dbReference type="ARBA" id="ARBA00022475"/>
    </source>
</evidence>
<evidence type="ECO:0000256" key="1">
    <source>
        <dbReference type="ARBA" id="ARBA00004651"/>
    </source>
</evidence>
<dbReference type="InterPro" id="IPR011009">
    <property type="entry name" value="Kinase-like_dom_sf"/>
</dbReference>
<feature type="transmembrane region" description="Helical" evidence="7">
    <location>
        <begin position="277"/>
        <end position="299"/>
    </location>
</feature>
<dbReference type="SUPFAM" id="SSF56112">
    <property type="entry name" value="Protein kinase-like (PK-like)"/>
    <property type="match status" value="1"/>
</dbReference>
<feature type="transmembrane region" description="Helical" evidence="7">
    <location>
        <begin position="619"/>
        <end position="639"/>
    </location>
</feature>
<keyword evidence="2" id="KW-1003">Cell membrane</keyword>
<evidence type="ECO:0000313" key="9">
    <source>
        <dbReference type="EMBL" id="KAK0601912.1"/>
    </source>
</evidence>
<dbReference type="InterPro" id="IPR043891">
    <property type="entry name" value="SPARK"/>
</dbReference>
<dbReference type="EMBL" id="JAUESC010000003">
    <property type="protein sequence ID" value="KAK0601912.1"/>
    <property type="molecule type" value="Genomic_DNA"/>
</dbReference>
<protein>
    <recommendedName>
        <fullName evidence="8">Protein kinase domain-containing protein</fullName>
    </recommendedName>
</protein>
<dbReference type="GO" id="GO:0005886">
    <property type="term" value="C:plasma membrane"/>
    <property type="evidence" value="ECO:0007669"/>
    <property type="project" value="UniProtKB-SubCell"/>
</dbReference>
<evidence type="ECO:0000256" key="5">
    <source>
        <dbReference type="ARBA" id="ARBA00022777"/>
    </source>
</evidence>
<evidence type="ECO:0000313" key="10">
    <source>
        <dbReference type="Proteomes" id="UP001168877"/>
    </source>
</evidence>
<comment type="subcellular location">
    <subcellularLocation>
        <location evidence="1">Cell membrane</location>
        <topology evidence="1">Multi-pass membrane protein</topology>
    </subcellularLocation>
</comment>
<accession>A0AA39SYE5</accession>
<dbReference type="InterPro" id="IPR052059">
    <property type="entry name" value="CR_Ser/Thr_kinase"/>
</dbReference>
<reference evidence="9" key="2">
    <citation type="submission" date="2023-06" db="EMBL/GenBank/DDBJ databases">
        <authorList>
            <person name="Swenson N.G."/>
            <person name="Wegrzyn J.L."/>
            <person name="Mcevoy S.L."/>
        </authorList>
    </citation>
    <scope>NUCLEOTIDE SEQUENCE</scope>
    <source>
        <strain evidence="9">NS2018</strain>
        <tissue evidence="9">Leaf</tissue>
    </source>
</reference>
<dbReference type="Proteomes" id="UP001168877">
    <property type="component" value="Unassembled WGS sequence"/>
</dbReference>
<dbReference type="PROSITE" id="PS50011">
    <property type="entry name" value="PROTEIN_KINASE_DOM"/>
    <property type="match status" value="1"/>
</dbReference>
<dbReference type="Pfam" id="PF03083">
    <property type="entry name" value="MtN3_slv"/>
    <property type="match status" value="1"/>
</dbReference>
<dbReference type="PROSITE" id="PS00108">
    <property type="entry name" value="PROTEIN_KINASE_ST"/>
    <property type="match status" value="1"/>
</dbReference>
<feature type="domain" description="Protein kinase" evidence="8">
    <location>
        <begin position="340"/>
        <end position="611"/>
    </location>
</feature>
<feature type="transmembrane region" description="Helical" evidence="7">
    <location>
        <begin position="682"/>
        <end position="704"/>
    </location>
</feature>
<keyword evidence="6" id="KW-0067">ATP-binding</keyword>
<keyword evidence="5" id="KW-0418">Kinase</keyword>
<keyword evidence="7" id="KW-0472">Membrane</keyword>
<dbReference type="Pfam" id="PF00069">
    <property type="entry name" value="Pkinase"/>
    <property type="match status" value="1"/>
</dbReference>
<keyword evidence="10" id="KW-1185">Reference proteome</keyword>
<dbReference type="InterPro" id="IPR008271">
    <property type="entry name" value="Ser/Thr_kinase_AS"/>
</dbReference>
<dbReference type="SMART" id="SM00220">
    <property type="entry name" value="S_TKc"/>
    <property type="match status" value="1"/>
</dbReference>
<evidence type="ECO:0000256" key="7">
    <source>
        <dbReference type="SAM" id="Phobius"/>
    </source>
</evidence>
<keyword evidence="7" id="KW-1133">Transmembrane helix</keyword>
<feature type="transmembrane region" description="Helical" evidence="7">
    <location>
        <begin position="651"/>
        <end position="670"/>
    </location>
</feature>
<evidence type="ECO:0000259" key="8">
    <source>
        <dbReference type="PROSITE" id="PS50011"/>
    </source>
</evidence>
<dbReference type="Pfam" id="PF19160">
    <property type="entry name" value="SPARK"/>
    <property type="match status" value="1"/>
</dbReference>
<keyword evidence="3" id="KW-0808">Transferase</keyword>
<dbReference type="AlphaFoldDB" id="A0AA39SYE5"/>
<dbReference type="Gene3D" id="1.20.1280.290">
    <property type="match status" value="1"/>
</dbReference>
<gene>
    <name evidence="9" type="ORF">LWI29_028707</name>
</gene>
<dbReference type="Gene3D" id="1.10.510.10">
    <property type="entry name" value="Transferase(Phosphotransferase) domain 1"/>
    <property type="match status" value="1"/>
</dbReference>
<dbReference type="InterPro" id="IPR004316">
    <property type="entry name" value="SWEET_rpt"/>
</dbReference>
<dbReference type="GO" id="GO:0005524">
    <property type="term" value="F:ATP binding"/>
    <property type="evidence" value="ECO:0007669"/>
    <property type="project" value="UniProtKB-KW"/>
</dbReference>
<keyword evidence="7" id="KW-0812">Transmembrane</keyword>
<dbReference type="InterPro" id="IPR000719">
    <property type="entry name" value="Prot_kinase_dom"/>
</dbReference>
<evidence type="ECO:0000256" key="3">
    <source>
        <dbReference type="ARBA" id="ARBA00022679"/>
    </source>
</evidence>
<keyword evidence="4" id="KW-0547">Nucleotide-binding</keyword>
<evidence type="ECO:0000256" key="6">
    <source>
        <dbReference type="ARBA" id="ARBA00022840"/>
    </source>
</evidence>
<name>A0AA39SYE5_ACESA</name>
<dbReference type="FunFam" id="1.10.510.10:FF:000530">
    <property type="entry name" value="probable receptor-like protein kinase At5g59700"/>
    <property type="match status" value="1"/>
</dbReference>
<sequence length="792" mass="88544">MIAGLSKLSEKDSKTITAMGMDKWVIGSYCMLKKKSRHSSHILRDMKTTYSPSTLVFFFFLFWAFFIHSSSLSDPSPDDPECVLKFDRNPYQPSGDCISPQWKKVNYWKSITSTLCCRNALTFFSQALALRARNSTDGNIFISESLWNDCNGPFHRQQSVSAHSCGFDNIFQGNSPCSSLSLSTISPRKEFQDALDKCSHFDSSFDDSCRHCTGAVVAARDNLLNDSKGHGDDNEKAICGMAVVVSIAAANLDDSSSVDDLFNCLNALDVYDSVAKAIIAVCIAVATLIVVTVTLIKCAGKRKKKRLKRILLKPKKETTNAWSGLYRFSKAEIEMAINYAGEKRSLGRGSAGQVYKGVLPSGQPVAIKHIYKSNTSDSFTREVEGLSRVRHPNLVCLFGCCIEGGEHYLVYEFCSAGNLAQLLLRKECILTWEIRVKILRNCALGLRYLHHYIDGCIVHRDIKLTNILLTEELDPKLSDFGLARMLGMEESKVFTDVRGTIGYMDPEYMSNAKLTCASDIYSFGIVALQLLSGQKVIELDLDARDQLTRKAKDVIMGKRPSTDFEDLRLNGNIIRQDFESILQIAVLCVAKSSKGRPTVDIVFDEIEKAWKNTKAEMKFTVKLILLLNVGAIGLVMFITNCLIKGPKRMTAVGWICVAYNIATFAAPLSIVRRVIKTKSVEFMPFSLSLSLTLCATSWFFYGLFVKDYFIATPNVLGFVFGIAQMILYFIYKNKKGNETKTKQHEEFEGQCKEVSLSSVDRKDNINQPADIKEMMVIIVDDQKPTESNEKNV</sequence>
<feature type="transmembrane region" description="Helical" evidence="7">
    <location>
        <begin position="710"/>
        <end position="731"/>
    </location>
</feature>
<comment type="caution">
    <text evidence="9">The sequence shown here is derived from an EMBL/GenBank/DDBJ whole genome shotgun (WGS) entry which is preliminary data.</text>
</comment>
<dbReference type="GO" id="GO:0004672">
    <property type="term" value="F:protein kinase activity"/>
    <property type="evidence" value="ECO:0007669"/>
    <property type="project" value="InterPro"/>
</dbReference>